<name>A0ACA9M3F1_9GLOM</name>
<dbReference type="Proteomes" id="UP000789860">
    <property type="component" value="Unassembled WGS sequence"/>
</dbReference>
<comment type="caution">
    <text evidence="1">The sequence shown here is derived from an EMBL/GenBank/DDBJ whole genome shotgun (WGS) entry which is preliminary data.</text>
</comment>
<organism evidence="1 2">
    <name type="scientific">Scutellospora calospora</name>
    <dbReference type="NCBI Taxonomy" id="85575"/>
    <lineage>
        <taxon>Eukaryota</taxon>
        <taxon>Fungi</taxon>
        <taxon>Fungi incertae sedis</taxon>
        <taxon>Mucoromycota</taxon>
        <taxon>Glomeromycotina</taxon>
        <taxon>Glomeromycetes</taxon>
        <taxon>Diversisporales</taxon>
        <taxon>Gigasporaceae</taxon>
        <taxon>Scutellospora</taxon>
    </lineage>
</organism>
<proteinExistence type="predicted"/>
<evidence type="ECO:0000313" key="2">
    <source>
        <dbReference type="Proteomes" id="UP000789860"/>
    </source>
</evidence>
<protein>
    <submittedName>
        <fullName evidence="1">9820_t:CDS:1</fullName>
    </submittedName>
</protein>
<evidence type="ECO:0000313" key="1">
    <source>
        <dbReference type="EMBL" id="CAG8565149.1"/>
    </source>
</evidence>
<sequence length="143" mass="15111">MLSIVNAIPHQLHKRTTNFGKCTLPPKAPTPDLLTVTISPDPVVPGKNDTFTVNGKLTKPITSSDELVIVFANTSGIIGDIFRTKLPTGTVKVSVTENVPVPFSLPSDYRIGVAIVDPSFEPPDVKACAVAFVGSPPPSHDAL</sequence>
<feature type="non-terminal residue" evidence="1">
    <location>
        <position position="143"/>
    </location>
</feature>
<dbReference type="EMBL" id="CAJVPM010009567">
    <property type="protein sequence ID" value="CAG8565149.1"/>
    <property type="molecule type" value="Genomic_DNA"/>
</dbReference>
<accession>A0ACA9M3F1</accession>
<reference evidence="1" key="1">
    <citation type="submission" date="2021-06" db="EMBL/GenBank/DDBJ databases">
        <authorList>
            <person name="Kallberg Y."/>
            <person name="Tangrot J."/>
            <person name="Rosling A."/>
        </authorList>
    </citation>
    <scope>NUCLEOTIDE SEQUENCE</scope>
    <source>
        <strain evidence="1">AU212A</strain>
    </source>
</reference>
<keyword evidence="2" id="KW-1185">Reference proteome</keyword>
<gene>
    <name evidence="1" type="ORF">SCALOS_LOCUS5649</name>
</gene>